<accession>A0A8S4PFA9</accession>
<dbReference type="PRINTS" id="PR01586">
    <property type="entry name" value="TWIKCHANNEL"/>
</dbReference>
<evidence type="ECO:0000256" key="9">
    <source>
        <dbReference type="SAM" id="MobiDB-lite"/>
    </source>
</evidence>
<evidence type="ECO:0000256" key="6">
    <source>
        <dbReference type="ARBA" id="ARBA00023136"/>
    </source>
</evidence>
<name>A0A8S4PFA9_OWEFU</name>
<gene>
    <name evidence="12" type="ORF">OFUS_LOCUS16814</name>
</gene>
<keyword evidence="4 10" id="KW-1133">Transmembrane helix</keyword>
<feature type="region of interest" description="Disordered" evidence="9">
    <location>
        <begin position="1"/>
        <end position="42"/>
    </location>
</feature>
<dbReference type="PANTHER" id="PTHR11003:SF249">
    <property type="entry name" value="TWO PORE POTASSIUM CHANNEL PROTEIN SUP-9"/>
    <property type="match status" value="1"/>
</dbReference>
<feature type="transmembrane region" description="Helical" evidence="10">
    <location>
        <begin position="130"/>
        <end position="148"/>
    </location>
</feature>
<dbReference type="Pfam" id="PF07885">
    <property type="entry name" value="Ion_trans_2"/>
    <property type="match status" value="2"/>
</dbReference>
<evidence type="ECO:0000256" key="4">
    <source>
        <dbReference type="ARBA" id="ARBA00022989"/>
    </source>
</evidence>
<keyword evidence="6 10" id="KW-0472">Membrane</keyword>
<dbReference type="PRINTS" id="PR01333">
    <property type="entry name" value="2POREKCHANEL"/>
</dbReference>
<dbReference type="InterPro" id="IPR005408">
    <property type="entry name" value="2pore_dom_K_chnl_TWIK"/>
</dbReference>
<feature type="transmembrane region" description="Helical" evidence="10">
    <location>
        <begin position="240"/>
        <end position="264"/>
    </location>
</feature>
<keyword evidence="3 8" id="KW-0812">Transmembrane</keyword>
<reference evidence="12" key="1">
    <citation type="submission" date="2022-03" db="EMBL/GenBank/DDBJ databases">
        <authorList>
            <person name="Martin C."/>
        </authorList>
    </citation>
    <scope>NUCLEOTIDE SEQUENCE</scope>
</reference>
<dbReference type="OrthoDB" id="297496at2759"/>
<keyword evidence="2 8" id="KW-0813">Transport</keyword>
<evidence type="ECO:0000259" key="11">
    <source>
        <dbReference type="Pfam" id="PF07885"/>
    </source>
</evidence>
<evidence type="ECO:0000256" key="7">
    <source>
        <dbReference type="ARBA" id="ARBA00023303"/>
    </source>
</evidence>
<feature type="transmembrane region" description="Helical" evidence="10">
    <location>
        <begin position="177"/>
        <end position="199"/>
    </location>
</feature>
<evidence type="ECO:0000256" key="8">
    <source>
        <dbReference type="RuleBase" id="RU003857"/>
    </source>
</evidence>
<dbReference type="Proteomes" id="UP000749559">
    <property type="component" value="Unassembled WGS sequence"/>
</dbReference>
<keyword evidence="13" id="KW-1185">Reference proteome</keyword>
<feature type="transmembrane region" description="Helical" evidence="10">
    <location>
        <begin position="99"/>
        <end position="118"/>
    </location>
</feature>
<comment type="subcellular location">
    <subcellularLocation>
        <location evidence="1">Membrane</location>
        <topology evidence="1">Multi-pass membrane protein</topology>
    </subcellularLocation>
</comment>
<dbReference type="SUPFAM" id="SSF81324">
    <property type="entry name" value="Voltage-gated potassium channels"/>
    <property type="match status" value="2"/>
</dbReference>
<feature type="transmembrane region" description="Helical" evidence="10">
    <location>
        <begin position="211"/>
        <end position="228"/>
    </location>
</feature>
<evidence type="ECO:0000256" key="10">
    <source>
        <dbReference type="SAM" id="Phobius"/>
    </source>
</evidence>
<evidence type="ECO:0000313" key="12">
    <source>
        <dbReference type="EMBL" id="CAH1791763.1"/>
    </source>
</evidence>
<dbReference type="InterPro" id="IPR001779">
    <property type="entry name" value="2pore_dom_K_chnl_TWIK1"/>
</dbReference>
<organism evidence="12 13">
    <name type="scientific">Owenia fusiformis</name>
    <name type="common">Polychaete worm</name>
    <dbReference type="NCBI Taxonomy" id="6347"/>
    <lineage>
        <taxon>Eukaryota</taxon>
        <taxon>Metazoa</taxon>
        <taxon>Spiralia</taxon>
        <taxon>Lophotrochozoa</taxon>
        <taxon>Annelida</taxon>
        <taxon>Polychaeta</taxon>
        <taxon>Sedentaria</taxon>
        <taxon>Canalipalpata</taxon>
        <taxon>Sabellida</taxon>
        <taxon>Oweniida</taxon>
        <taxon>Oweniidae</taxon>
        <taxon>Owenia</taxon>
    </lineage>
</organism>
<dbReference type="PANTHER" id="PTHR11003">
    <property type="entry name" value="POTASSIUM CHANNEL, SUBFAMILY K"/>
    <property type="match status" value="1"/>
</dbReference>
<dbReference type="GO" id="GO:0015271">
    <property type="term" value="F:outward rectifier potassium channel activity"/>
    <property type="evidence" value="ECO:0007669"/>
    <property type="project" value="TreeGrafter"/>
</dbReference>
<protein>
    <recommendedName>
        <fullName evidence="11">Potassium channel domain-containing protein</fullName>
    </recommendedName>
</protein>
<keyword evidence="7 8" id="KW-0407">Ion channel</keyword>
<dbReference type="GO" id="GO:0022841">
    <property type="term" value="F:potassium ion leak channel activity"/>
    <property type="evidence" value="ECO:0007669"/>
    <property type="project" value="TreeGrafter"/>
</dbReference>
<evidence type="ECO:0000256" key="2">
    <source>
        <dbReference type="ARBA" id="ARBA00022448"/>
    </source>
</evidence>
<dbReference type="GO" id="GO:0005886">
    <property type="term" value="C:plasma membrane"/>
    <property type="evidence" value="ECO:0007669"/>
    <property type="project" value="TreeGrafter"/>
</dbReference>
<dbReference type="GO" id="GO:0030322">
    <property type="term" value="P:stabilization of membrane potential"/>
    <property type="evidence" value="ECO:0007669"/>
    <property type="project" value="TreeGrafter"/>
</dbReference>
<dbReference type="PRINTS" id="PR01096">
    <property type="entry name" value="TWIK1CHANNEL"/>
</dbReference>
<sequence>MFFARSTPRKKQQSESRGSSESKAKEPASSAADTRNKPVEGPLEQHLKQHLKTVRKKFLTQFPCVPDAELENFIVEVIEANNRGVSAVANVTKDPNWSFGQSLFFACTILTTIGYGHVTPLSEGGKVFCIVYAAIGIPLTLIMLTAIVERCMIVTSKLLGWLNQRLGHSHTQFQIRLIHLTIIAFTLILFMFLVPAAILMTLEHEWDFLDAFYYCFISLTTIGLGDYIPGDQLHQQYRALYKVATTGYLLVGLVMMMLLLTTIYDIPELNLGLHFYMKKDEVDEEKVHLRSGEEPACKYTEQINKSYQGDSVTTPDSPKVQSKD</sequence>
<feature type="domain" description="Potassium channel" evidence="11">
    <location>
        <begin position="188"/>
        <end position="264"/>
    </location>
</feature>
<proteinExistence type="inferred from homology"/>
<comment type="similarity">
    <text evidence="8">Belongs to the two pore domain potassium channel (TC 1.A.1.8) family.</text>
</comment>
<dbReference type="EMBL" id="CAIIXF020000008">
    <property type="protein sequence ID" value="CAH1791763.1"/>
    <property type="molecule type" value="Genomic_DNA"/>
</dbReference>
<feature type="domain" description="Potassium channel" evidence="11">
    <location>
        <begin position="95"/>
        <end position="150"/>
    </location>
</feature>
<evidence type="ECO:0000256" key="5">
    <source>
        <dbReference type="ARBA" id="ARBA00023065"/>
    </source>
</evidence>
<comment type="caution">
    <text evidence="12">The sequence shown here is derived from an EMBL/GenBank/DDBJ whole genome shotgun (WGS) entry which is preliminary data.</text>
</comment>
<feature type="compositionally biased region" description="Basic and acidic residues" evidence="9">
    <location>
        <begin position="12"/>
        <end position="26"/>
    </location>
</feature>
<dbReference type="InterPro" id="IPR003280">
    <property type="entry name" value="2pore_dom_K_chnl"/>
</dbReference>
<dbReference type="AlphaFoldDB" id="A0A8S4PFA9"/>
<dbReference type="Gene3D" id="1.10.287.70">
    <property type="match status" value="1"/>
</dbReference>
<evidence type="ECO:0000256" key="1">
    <source>
        <dbReference type="ARBA" id="ARBA00004141"/>
    </source>
</evidence>
<evidence type="ECO:0000313" key="13">
    <source>
        <dbReference type="Proteomes" id="UP000749559"/>
    </source>
</evidence>
<keyword evidence="5 8" id="KW-0406">Ion transport</keyword>
<dbReference type="InterPro" id="IPR013099">
    <property type="entry name" value="K_chnl_dom"/>
</dbReference>
<evidence type="ECO:0000256" key="3">
    <source>
        <dbReference type="ARBA" id="ARBA00022692"/>
    </source>
</evidence>